<sequence length="46" mass="4915">MKNVAESVNNTASYSVSASEQIIEEKKRLSSVDEAISSIASELVTV</sequence>
<proteinExistence type="predicted"/>
<protein>
    <recommendedName>
        <fullName evidence="4">Methyl-accepting chemotaxis sensory transducer</fullName>
    </recommendedName>
</protein>
<keyword evidence="3" id="KW-1185">Reference proteome</keyword>
<dbReference type="EMBL" id="CP006763">
    <property type="protein sequence ID" value="URS74472.1"/>
    <property type="molecule type" value="Genomic_DNA"/>
</dbReference>
<dbReference type="Proteomes" id="UP000017590">
    <property type="component" value="Chromosome"/>
</dbReference>
<evidence type="ECO:0000256" key="1">
    <source>
        <dbReference type="SAM" id="MobiDB-lite"/>
    </source>
</evidence>
<name>A0ABY4TPP7_9CLOT</name>
<gene>
    <name evidence="2" type="ORF">CAETHG_04260</name>
</gene>
<feature type="region of interest" description="Disordered" evidence="1">
    <location>
        <begin position="1"/>
        <end position="20"/>
    </location>
</feature>
<evidence type="ECO:0000313" key="3">
    <source>
        <dbReference type="Proteomes" id="UP000017590"/>
    </source>
</evidence>
<evidence type="ECO:0008006" key="4">
    <source>
        <dbReference type="Google" id="ProtNLM"/>
    </source>
</evidence>
<evidence type="ECO:0000313" key="2">
    <source>
        <dbReference type="EMBL" id="URS74472.1"/>
    </source>
</evidence>
<reference evidence="3" key="1">
    <citation type="journal article" date="2014" name="Biotechnol. Biofuels">
        <title>Comparison of single-molecule sequencing and hybrid approaches for finishing the genome of Clostridium autoethanogenum and analysis of CRISPR systems in industrial relevant Clostridia.</title>
        <authorList>
            <person name="Brown S.D."/>
            <person name="Nagaraju S."/>
            <person name="Utturkar S."/>
            <person name="De Tissera S."/>
            <person name="Segovia S."/>
            <person name="Mitchell W."/>
            <person name="Land M.L."/>
            <person name="Dassanayake A."/>
            <person name="Kopke M."/>
        </authorList>
    </citation>
    <scope>NUCLEOTIDE SEQUENCE [LARGE SCALE GENOMIC DNA]</scope>
    <source>
        <strain evidence="3">DSM 10061</strain>
    </source>
</reference>
<accession>A0ABY4TPP7</accession>
<organism evidence="2 3">
    <name type="scientific">Clostridium autoethanogenum DSM 10061</name>
    <dbReference type="NCBI Taxonomy" id="1341692"/>
    <lineage>
        <taxon>Bacteria</taxon>
        <taxon>Bacillati</taxon>
        <taxon>Bacillota</taxon>
        <taxon>Clostridia</taxon>
        <taxon>Eubacteriales</taxon>
        <taxon>Clostridiaceae</taxon>
        <taxon>Clostridium</taxon>
    </lineage>
</organism>
<dbReference type="RefSeq" id="WP_158212045.1">
    <property type="nucleotide sequence ID" value="NC_022592.1"/>
</dbReference>